<protein>
    <submittedName>
        <fullName evidence="3">RAMP superfamily protein</fullName>
    </submittedName>
</protein>
<dbReference type="InterPro" id="IPR005537">
    <property type="entry name" value="RAMP_III_fam"/>
</dbReference>
<reference evidence="3 4" key="1">
    <citation type="submission" date="2017-01" db="EMBL/GenBank/DDBJ databases">
        <title>Genome sequence of Rhodoferax antarcticus ANT.BR, a psychrophilic purple nonsulfur bacterium from an Antarctic microbial mat.</title>
        <authorList>
            <person name="Baker J."/>
            <person name="Riester C."/>
            <person name="Skinner B."/>
            <person name="Newell A."/>
            <person name="Swingley W."/>
            <person name="Madigan M."/>
            <person name="Jung D."/>
            <person name="Asao M."/>
            <person name="Chen M."/>
            <person name="Loughlin P."/>
            <person name="Pan H."/>
            <person name="Lin S."/>
            <person name="Li N."/>
            <person name="Shaw J."/>
            <person name="Prado M."/>
            <person name="Sherman C."/>
            <person name="Li X."/>
            <person name="Tang J."/>
            <person name="Blankenship R."/>
            <person name="Zhao T."/>
            <person name="Touchman J."/>
            <person name="Sattley M."/>
        </authorList>
    </citation>
    <scope>NUCLEOTIDE SEQUENCE [LARGE SCALE GENOMIC DNA]</scope>
    <source>
        <strain evidence="3 4">ANT.BR</strain>
    </source>
</reference>
<dbReference type="PANTHER" id="PTHR36700">
    <property type="entry name" value="CRISPR SYSTEM CMR SUBUNIT CMR4"/>
    <property type="match status" value="1"/>
</dbReference>
<keyword evidence="1" id="KW-0051">Antiviral defense</keyword>
<comment type="caution">
    <text evidence="3">The sequence shown here is derived from an EMBL/GenBank/DDBJ whole genome shotgun (WGS) entry which is preliminary data.</text>
</comment>
<dbReference type="Pfam" id="PF03787">
    <property type="entry name" value="RAMPs"/>
    <property type="match status" value="1"/>
</dbReference>
<evidence type="ECO:0000313" key="3">
    <source>
        <dbReference type="EMBL" id="OLP06514.1"/>
    </source>
</evidence>
<dbReference type="Proteomes" id="UP000185911">
    <property type="component" value="Unassembled WGS sequence"/>
</dbReference>
<evidence type="ECO:0000259" key="2">
    <source>
        <dbReference type="Pfam" id="PF03787"/>
    </source>
</evidence>
<evidence type="ECO:0000256" key="1">
    <source>
        <dbReference type="ARBA" id="ARBA00023118"/>
    </source>
</evidence>
<dbReference type="STRING" id="81479.RA876_07835"/>
<dbReference type="GO" id="GO:0051607">
    <property type="term" value="P:defense response to virus"/>
    <property type="evidence" value="ECO:0007669"/>
    <property type="project" value="UniProtKB-KW"/>
</dbReference>
<evidence type="ECO:0000313" key="4">
    <source>
        <dbReference type="Proteomes" id="UP000185911"/>
    </source>
</evidence>
<dbReference type="InterPro" id="IPR013410">
    <property type="entry name" value="CRISPR-assoc_RAMP_Cmr4"/>
</dbReference>
<feature type="domain" description="CRISPR type III-associated protein" evidence="2">
    <location>
        <begin position="11"/>
        <end position="320"/>
    </location>
</feature>
<organism evidence="3 4">
    <name type="scientific">Rhodoferax antarcticus ANT.BR</name>
    <dbReference type="NCBI Taxonomy" id="1111071"/>
    <lineage>
        <taxon>Bacteria</taxon>
        <taxon>Pseudomonadati</taxon>
        <taxon>Pseudomonadota</taxon>
        <taxon>Betaproteobacteria</taxon>
        <taxon>Burkholderiales</taxon>
        <taxon>Comamonadaceae</taxon>
        <taxon>Rhodoferax</taxon>
    </lineage>
</organism>
<accession>A0A1Q8YEL5</accession>
<dbReference type="EMBL" id="MSYM01000013">
    <property type="protein sequence ID" value="OLP06514.1"/>
    <property type="molecule type" value="Genomic_DNA"/>
</dbReference>
<proteinExistence type="predicted"/>
<dbReference type="AlphaFoldDB" id="A0A1Q8YEL5"/>
<dbReference type="NCBIfam" id="TIGR02580">
    <property type="entry name" value="cas_RAMP_Cmr4"/>
    <property type="match status" value="1"/>
</dbReference>
<gene>
    <name evidence="3" type="ORF">BLL52_2750</name>
</gene>
<sequence length="328" mass="34546">MFEASQLVFYYAVSPVHMGAGSAIGAIDSPIQREVHTQHPMFAGSGLKGALRHHFNRAWPRSEGDDRKANSLINRIFGPDTGASDFAGALSLSDAQLVALPVRSLKGGFAYVTSPLALARLKRLALQAGLACDWTVPAVTENKALVCGTGLLTQRPGTTANAAADQLVLEAFEFSASPDANLQNASKWIATNALPTSASAFFAEKFKTDLVLLHDTDFAHFARHAMVVEPHVRIDDDSGTAAVSGLFYVENLPPETLMVGLAQASIERFKKHSRTIDSAALLSAPEVLAKVFAGQGDALPGIGGKLLQIGGDASTGRGLVLVQIATSS</sequence>
<keyword evidence="4" id="KW-1185">Reference proteome</keyword>
<dbReference type="PANTHER" id="PTHR36700:SF1">
    <property type="entry name" value="CRISPR SYSTEM CMR SUBUNIT CMR4"/>
    <property type="match status" value="1"/>
</dbReference>
<dbReference type="RefSeq" id="WP_075586938.1">
    <property type="nucleotide sequence ID" value="NZ_MSYM01000013.1"/>
</dbReference>
<name>A0A1Q8YEL5_9BURK</name>